<evidence type="ECO:0000256" key="3">
    <source>
        <dbReference type="ARBA" id="ARBA00022737"/>
    </source>
</evidence>
<dbReference type="PANTHER" id="PTHR44019:SF20">
    <property type="entry name" value="WD REPEAT-CONTAINING PROTEIN 55"/>
    <property type="match status" value="1"/>
</dbReference>
<evidence type="ECO:0000256" key="2">
    <source>
        <dbReference type="ARBA" id="ARBA00022574"/>
    </source>
</evidence>
<dbReference type="InterPro" id="IPR036322">
    <property type="entry name" value="WD40_repeat_dom_sf"/>
</dbReference>
<keyword evidence="8" id="KW-1185">Reference proteome</keyword>
<proteinExistence type="inferred from homology"/>
<feature type="region of interest" description="Disordered" evidence="6">
    <location>
        <begin position="137"/>
        <end position="159"/>
    </location>
</feature>
<keyword evidence="2 5" id="KW-0853">WD repeat</keyword>
<reference evidence="7 8" key="2">
    <citation type="submission" date="2018-11" db="EMBL/GenBank/DDBJ databases">
        <authorList>
            <consortium name="Pathogen Informatics"/>
        </authorList>
    </citation>
    <scope>NUCLEOTIDE SEQUENCE [LARGE SCALE GENOMIC DNA]</scope>
</reference>
<gene>
    <name evidence="7" type="ORF">SBAD_LOCUS8836</name>
</gene>
<dbReference type="SUPFAM" id="SSF50978">
    <property type="entry name" value="WD40 repeat-like"/>
    <property type="match status" value="1"/>
</dbReference>
<dbReference type="OrthoDB" id="5994at2759"/>
<evidence type="ECO:0000256" key="1">
    <source>
        <dbReference type="ARBA" id="ARBA00007625"/>
    </source>
</evidence>
<dbReference type="PROSITE" id="PS50294">
    <property type="entry name" value="WD_REPEATS_REGION"/>
    <property type="match status" value="1"/>
</dbReference>
<keyword evidence="3" id="KW-0677">Repeat</keyword>
<dbReference type="InterPro" id="IPR050505">
    <property type="entry name" value="WDR55/POC1"/>
</dbReference>
<dbReference type="InterPro" id="IPR015943">
    <property type="entry name" value="WD40/YVTN_repeat-like_dom_sf"/>
</dbReference>
<accession>A0A183IYY8</accession>
<dbReference type="Gene3D" id="2.130.10.10">
    <property type="entry name" value="YVTN repeat-like/Quinoprotein amine dehydrogenase"/>
    <property type="match status" value="1"/>
</dbReference>
<dbReference type="Proteomes" id="UP000270296">
    <property type="component" value="Unassembled WGS sequence"/>
</dbReference>
<reference evidence="9" key="1">
    <citation type="submission" date="2016-06" db="UniProtKB">
        <authorList>
            <consortium name="WormBaseParasite"/>
        </authorList>
    </citation>
    <scope>IDENTIFICATION</scope>
</reference>
<dbReference type="SMART" id="SM00320">
    <property type="entry name" value="WD40"/>
    <property type="match status" value="2"/>
</dbReference>
<dbReference type="PANTHER" id="PTHR44019">
    <property type="entry name" value="WD REPEAT-CONTAINING PROTEIN 55"/>
    <property type="match status" value="1"/>
</dbReference>
<protein>
    <recommendedName>
        <fullName evidence="4">WD repeat-containing protein 55 homolog</fullName>
    </recommendedName>
</protein>
<evidence type="ECO:0000313" key="7">
    <source>
        <dbReference type="EMBL" id="VDP19607.1"/>
    </source>
</evidence>
<dbReference type="PROSITE" id="PS50082">
    <property type="entry name" value="WD_REPEATS_2"/>
    <property type="match status" value="1"/>
</dbReference>
<feature type="compositionally biased region" description="Low complexity" evidence="6">
    <location>
        <begin position="150"/>
        <end position="159"/>
    </location>
</feature>
<evidence type="ECO:0000313" key="9">
    <source>
        <dbReference type="WBParaSite" id="SBAD_0000915601-mRNA-1"/>
    </source>
</evidence>
<dbReference type="WBParaSite" id="SBAD_0000915601-mRNA-1">
    <property type="protein sequence ID" value="SBAD_0000915601-mRNA-1"/>
    <property type="gene ID" value="SBAD_0000915601"/>
</dbReference>
<organism evidence="9">
    <name type="scientific">Soboliphyme baturini</name>
    <dbReference type="NCBI Taxonomy" id="241478"/>
    <lineage>
        <taxon>Eukaryota</taxon>
        <taxon>Metazoa</taxon>
        <taxon>Ecdysozoa</taxon>
        <taxon>Nematoda</taxon>
        <taxon>Enoplea</taxon>
        <taxon>Dorylaimia</taxon>
        <taxon>Dioctophymatida</taxon>
        <taxon>Dioctophymatoidea</taxon>
        <taxon>Soboliphymatidae</taxon>
        <taxon>Soboliphyme</taxon>
    </lineage>
</organism>
<dbReference type="EMBL" id="UZAM01012019">
    <property type="protein sequence ID" value="VDP19607.1"/>
    <property type="molecule type" value="Genomic_DNA"/>
</dbReference>
<name>A0A183IYY8_9BILA</name>
<evidence type="ECO:0000313" key="8">
    <source>
        <dbReference type="Proteomes" id="UP000270296"/>
    </source>
</evidence>
<dbReference type="Pfam" id="PF00400">
    <property type="entry name" value="WD40"/>
    <property type="match status" value="1"/>
</dbReference>
<comment type="similarity">
    <text evidence="1">Belongs to the WD repeat WDR55 family.</text>
</comment>
<sequence length="159" mass="18139">KRVICGGAVGYIEVFNWDEWGNLLERIHAGHKDSIDCLCVVEEDLVICGSSNGYLQQIRMLPNQLGRIIGSHQGGIEDLALSFDKKLVISCSDDNKVKFWKNDRKRKNVAILSKRKKPIHSLREQLKHSKGEFFEGLEVTEDNQQEEQEQTLSLSEENV</sequence>
<dbReference type="InterPro" id="IPR001680">
    <property type="entry name" value="WD40_rpt"/>
</dbReference>
<feature type="compositionally biased region" description="Acidic residues" evidence="6">
    <location>
        <begin position="138"/>
        <end position="149"/>
    </location>
</feature>
<dbReference type="AlphaFoldDB" id="A0A183IYY8"/>
<feature type="repeat" description="WD" evidence="5">
    <location>
        <begin position="69"/>
        <end position="101"/>
    </location>
</feature>
<evidence type="ECO:0000256" key="6">
    <source>
        <dbReference type="SAM" id="MobiDB-lite"/>
    </source>
</evidence>
<evidence type="ECO:0000256" key="5">
    <source>
        <dbReference type="PROSITE-ProRule" id="PRU00221"/>
    </source>
</evidence>
<evidence type="ECO:0000256" key="4">
    <source>
        <dbReference type="ARBA" id="ARBA00023478"/>
    </source>
</evidence>